<feature type="domain" description="Glycosyltransferase RgtA/B/C/D-like" evidence="9">
    <location>
        <begin position="131"/>
        <end position="258"/>
    </location>
</feature>
<keyword evidence="5 8" id="KW-0812">Transmembrane</keyword>
<keyword evidence="4" id="KW-0808">Transferase</keyword>
<dbReference type="STRING" id="1802538.A2382_00615"/>
<evidence type="ECO:0000259" key="9">
    <source>
        <dbReference type="Pfam" id="PF13231"/>
    </source>
</evidence>
<dbReference type="PANTHER" id="PTHR33908:SF11">
    <property type="entry name" value="MEMBRANE PROTEIN"/>
    <property type="match status" value="1"/>
</dbReference>
<comment type="subcellular location">
    <subcellularLocation>
        <location evidence="1">Cell membrane</location>
        <topology evidence="1">Multi-pass membrane protein</topology>
    </subcellularLocation>
</comment>
<organism evidence="10 11">
    <name type="scientific">Candidatus Woesebacteria bacterium RIFOXYB1_FULL_38_16</name>
    <dbReference type="NCBI Taxonomy" id="1802538"/>
    <lineage>
        <taxon>Bacteria</taxon>
        <taxon>Candidatus Woeseibacteriota</taxon>
    </lineage>
</organism>
<dbReference type="AlphaFoldDB" id="A0A1F8CSL4"/>
<feature type="transmembrane region" description="Helical" evidence="8">
    <location>
        <begin position="387"/>
        <end position="406"/>
    </location>
</feature>
<dbReference type="GO" id="GO:0005886">
    <property type="term" value="C:plasma membrane"/>
    <property type="evidence" value="ECO:0007669"/>
    <property type="project" value="UniProtKB-SubCell"/>
</dbReference>
<evidence type="ECO:0000256" key="4">
    <source>
        <dbReference type="ARBA" id="ARBA00022679"/>
    </source>
</evidence>
<name>A0A1F8CSL4_9BACT</name>
<dbReference type="EMBL" id="MGHY01000018">
    <property type="protein sequence ID" value="OGM79272.1"/>
    <property type="molecule type" value="Genomic_DNA"/>
</dbReference>
<dbReference type="PANTHER" id="PTHR33908">
    <property type="entry name" value="MANNOSYLTRANSFERASE YKCB-RELATED"/>
    <property type="match status" value="1"/>
</dbReference>
<evidence type="ECO:0000256" key="8">
    <source>
        <dbReference type="SAM" id="Phobius"/>
    </source>
</evidence>
<accession>A0A1F8CSL4</accession>
<evidence type="ECO:0000313" key="10">
    <source>
        <dbReference type="EMBL" id="OGM79272.1"/>
    </source>
</evidence>
<keyword evidence="7 8" id="KW-0472">Membrane</keyword>
<protein>
    <recommendedName>
        <fullName evidence="9">Glycosyltransferase RgtA/B/C/D-like domain-containing protein</fullName>
    </recommendedName>
</protein>
<evidence type="ECO:0000256" key="1">
    <source>
        <dbReference type="ARBA" id="ARBA00004651"/>
    </source>
</evidence>
<dbReference type="Pfam" id="PF13231">
    <property type="entry name" value="PMT_2"/>
    <property type="match status" value="1"/>
</dbReference>
<feature type="transmembrane region" description="Helical" evidence="8">
    <location>
        <begin position="230"/>
        <end position="248"/>
    </location>
</feature>
<keyword evidence="6 8" id="KW-1133">Transmembrane helix</keyword>
<feature type="transmembrane region" description="Helical" evidence="8">
    <location>
        <begin position="159"/>
        <end position="177"/>
    </location>
</feature>
<evidence type="ECO:0000256" key="6">
    <source>
        <dbReference type="ARBA" id="ARBA00022989"/>
    </source>
</evidence>
<dbReference type="GO" id="GO:0016763">
    <property type="term" value="F:pentosyltransferase activity"/>
    <property type="evidence" value="ECO:0007669"/>
    <property type="project" value="TreeGrafter"/>
</dbReference>
<feature type="transmembrane region" description="Helical" evidence="8">
    <location>
        <begin position="418"/>
        <end position="435"/>
    </location>
</feature>
<gene>
    <name evidence="10" type="ORF">A2382_00615</name>
</gene>
<dbReference type="InterPro" id="IPR050297">
    <property type="entry name" value="LipidA_mod_glycosyltrf_83"/>
</dbReference>
<feature type="transmembrane region" description="Helical" evidence="8">
    <location>
        <begin position="358"/>
        <end position="375"/>
    </location>
</feature>
<proteinExistence type="predicted"/>
<dbReference type="GO" id="GO:0009103">
    <property type="term" value="P:lipopolysaccharide biosynthetic process"/>
    <property type="evidence" value="ECO:0007669"/>
    <property type="project" value="UniProtKB-ARBA"/>
</dbReference>
<feature type="transmembrane region" description="Helical" evidence="8">
    <location>
        <begin position="7"/>
        <end position="29"/>
    </location>
</feature>
<keyword evidence="3" id="KW-0328">Glycosyltransferase</keyword>
<evidence type="ECO:0000313" key="11">
    <source>
        <dbReference type="Proteomes" id="UP000178999"/>
    </source>
</evidence>
<dbReference type="InterPro" id="IPR038731">
    <property type="entry name" value="RgtA/B/C-like"/>
</dbReference>
<evidence type="ECO:0000256" key="2">
    <source>
        <dbReference type="ARBA" id="ARBA00022475"/>
    </source>
</evidence>
<keyword evidence="2" id="KW-1003">Cell membrane</keyword>
<sequence length="691" mass="79637">MRILQRWFPIIIAFAFFVVGVITLPHYGINWDTINHLPRGQAYLHYFLTGKKDYSDLVKWESYYQNPDSLFIDANKDLGKRENRRSFYQSDATTFNWFMENDGGGHPPISDILSSVFNRVLFGYLGVINDVDSYRVYGIFLAAVLIYLIFVWVRAELGVWPAVASAFILASYPLFWAEAHFNTEKDIPETVFWSLLMYFVYKGIRKKEIKKILLAGVFFGFALGTKFNVVFSALILIPLVCMSFVVDMRNKKNKRKIVGWYLRLCLAGIVAGVIGLVIFIGFWPYLWPDVLGRTLEVVSFYKNIGLSLGFDSRYLTFLGINTFPVKHIFYSTFPVVVGLTLIGIFVAIYRVKTRKDMFAFLVLLWFMIPIVRASMPGASIYGGIRQIMEYIPAMAILAGYGVDGLMKIIKQKFNLQRVVAVVVVVMFGISITKLIKIHPYENVYFNFFMGGLGGAKERDFPYWGNTFGSAYRGAFSFVNKDAKHGEKAVFVYELMANFPRFMVRNDLLFWNANRSGYLREGEYAVTLNYDGVEGRSYYDKYLNQFLNPIYEEIVDGVPVVRVWKNSDEYLKEPWIEKEILGVKIEKKKGVIMVDLGEIVPLVRMEMDFLEGQDCVYPKAINFDISRDGKDWGRMPENLPNDWLIPLVGQQPDDGRFIHPFAGEKIRYVKISFLPVNACIANYSRLLWFQLE</sequence>
<evidence type="ECO:0000256" key="5">
    <source>
        <dbReference type="ARBA" id="ARBA00022692"/>
    </source>
</evidence>
<feature type="transmembrane region" description="Helical" evidence="8">
    <location>
        <begin position="260"/>
        <end position="286"/>
    </location>
</feature>
<reference evidence="10 11" key="1">
    <citation type="journal article" date="2016" name="Nat. Commun.">
        <title>Thousands of microbial genomes shed light on interconnected biogeochemical processes in an aquifer system.</title>
        <authorList>
            <person name="Anantharaman K."/>
            <person name="Brown C.T."/>
            <person name="Hug L.A."/>
            <person name="Sharon I."/>
            <person name="Castelle C.J."/>
            <person name="Probst A.J."/>
            <person name="Thomas B.C."/>
            <person name="Singh A."/>
            <person name="Wilkins M.J."/>
            <person name="Karaoz U."/>
            <person name="Brodie E.L."/>
            <person name="Williams K.H."/>
            <person name="Hubbard S.S."/>
            <person name="Banfield J.F."/>
        </authorList>
    </citation>
    <scope>NUCLEOTIDE SEQUENCE [LARGE SCALE GENOMIC DNA]</scope>
</reference>
<feature type="transmembrane region" description="Helical" evidence="8">
    <location>
        <begin position="134"/>
        <end position="153"/>
    </location>
</feature>
<dbReference type="Proteomes" id="UP000178999">
    <property type="component" value="Unassembled WGS sequence"/>
</dbReference>
<comment type="caution">
    <text evidence="10">The sequence shown here is derived from an EMBL/GenBank/DDBJ whole genome shotgun (WGS) entry which is preliminary data.</text>
</comment>
<evidence type="ECO:0000256" key="3">
    <source>
        <dbReference type="ARBA" id="ARBA00022676"/>
    </source>
</evidence>
<feature type="transmembrane region" description="Helical" evidence="8">
    <location>
        <begin position="328"/>
        <end position="351"/>
    </location>
</feature>
<evidence type="ECO:0000256" key="7">
    <source>
        <dbReference type="ARBA" id="ARBA00023136"/>
    </source>
</evidence>